<sequence length="58" mass="6331">MTYATVAVASAASSCMVCASKEGMVLKSKEKTRETRLETSLKKITSPLLIFVDHEHVC</sequence>
<dbReference type="EMBL" id="JADJNC010000001">
    <property type="protein sequence ID" value="MBK7421622.1"/>
    <property type="molecule type" value="Genomic_DNA"/>
</dbReference>
<evidence type="ECO:0000313" key="2">
    <source>
        <dbReference type="Proteomes" id="UP000886602"/>
    </source>
</evidence>
<accession>A0A9D7I6Y8</accession>
<dbReference type="Proteomes" id="UP000886602">
    <property type="component" value="Unassembled WGS sequence"/>
</dbReference>
<reference evidence="1" key="1">
    <citation type="submission" date="2020-10" db="EMBL/GenBank/DDBJ databases">
        <title>Connecting structure to function with the recovery of over 1000 high-quality activated sludge metagenome-assembled genomes encoding full-length rRNA genes using long-read sequencing.</title>
        <authorList>
            <person name="Singleton C.M."/>
            <person name="Petriglieri F."/>
            <person name="Kristensen J.M."/>
            <person name="Kirkegaard R.H."/>
            <person name="Michaelsen T.Y."/>
            <person name="Andersen M.H."/>
            <person name="Karst S.M."/>
            <person name="Dueholm M.S."/>
            <person name="Nielsen P.H."/>
            <person name="Albertsen M."/>
        </authorList>
    </citation>
    <scope>NUCLEOTIDE SEQUENCE</scope>
    <source>
        <strain evidence="1">EsbW_18-Q3-R4-48_MAXAC.044</strain>
    </source>
</reference>
<dbReference type="AlphaFoldDB" id="A0A9D7I6Y8"/>
<organism evidence="1 2">
    <name type="scientific">Candidatus Propionivibrio dominans</name>
    <dbReference type="NCBI Taxonomy" id="2954373"/>
    <lineage>
        <taxon>Bacteria</taxon>
        <taxon>Pseudomonadati</taxon>
        <taxon>Pseudomonadota</taxon>
        <taxon>Betaproteobacteria</taxon>
        <taxon>Rhodocyclales</taxon>
        <taxon>Rhodocyclaceae</taxon>
        <taxon>Propionivibrio</taxon>
    </lineage>
</organism>
<proteinExistence type="predicted"/>
<gene>
    <name evidence="1" type="ORF">IPJ48_00175</name>
</gene>
<evidence type="ECO:0000313" key="1">
    <source>
        <dbReference type="EMBL" id="MBK7421622.1"/>
    </source>
</evidence>
<name>A0A9D7I6Y8_9RHOO</name>
<protein>
    <submittedName>
        <fullName evidence="1">Uncharacterized protein</fullName>
    </submittedName>
</protein>
<comment type="caution">
    <text evidence="1">The sequence shown here is derived from an EMBL/GenBank/DDBJ whole genome shotgun (WGS) entry which is preliminary data.</text>
</comment>